<keyword evidence="1" id="KW-0812">Transmembrane</keyword>
<comment type="caution">
    <text evidence="2">The sequence shown here is derived from an EMBL/GenBank/DDBJ whole genome shotgun (WGS) entry which is preliminary data.</text>
</comment>
<keyword evidence="1" id="KW-1133">Transmembrane helix</keyword>
<dbReference type="AlphaFoldDB" id="A0A6B3NDR0"/>
<reference evidence="2" key="1">
    <citation type="submission" date="2019-11" db="EMBL/GenBank/DDBJ databases">
        <title>Genomic insights into an expanded diversity of filamentous marine cyanobacteria reveals the extraordinary biosynthetic potential of Moorea and Okeania.</title>
        <authorList>
            <person name="Ferreira Leao T."/>
            <person name="Wang M."/>
            <person name="Moss N."/>
            <person name="Da Silva R."/>
            <person name="Sanders J."/>
            <person name="Nurk S."/>
            <person name="Gurevich A."/>
            <person name="Humphrey G."/>
            <person name="Reher R."/>
            <person name="Zhu Q."/>
            <person name="Belda-Ferre P."/>
            <person name="Glukhov E."/>
            <person name="Rex R."/>
            <person name="Dorrestein P.C."/>
            <person name="Knight R."/>
            <person name="Pevzner P."/>
            <person name="Gerwick W.H."/>
            <person name="Gerwick L."/>
        </authorList>
    </citation>
    <scope>NUCLEOTIDE SEQUENCE</scope>
    <source>
        <strain evidence="2">SIO1C4</strain>
    </source>
</reference>
<evidence type="ECO:0000313" key="2">
    <source>
        <dbReference type="EMBL" id="NER28752.1"/>
    </source>
</evidence>
<evidence type="ECO:0000256" key="1">
    <source>
        <dbReference type="SAM" id="Phobius"/>
    </source>
</evidence>
<dbReference type="InterPro" id="IPR050811">
    <property type="entry name" value="Phosphate_ABC_transporter"/>
</dbReference>
<feature type="transmembrane region" description="Helical" evidence="1">
    <location>
        <begin position="7"/>
        <end position="28"/>
    </location>
</feature>
<sequence>MSQKNETTVLTLTILITLGLLGICFWLFSNKFNFEPGSINLNQPELTQQFNKVDTFSKVQNVPSGLFNYGGSTSWAPIRRDVDPIIQVSWLKFRLRYTQSISNIPGSGTAIKMLLNNQLAFRTGEYPITRRLFVIVKENGQVDQQAGLTYANLLLTTQGQDLLTKAGFVSLR</sequence>
<dbReference type="SUPFAM" id="SSF53850">
    <property type="entry name" value="Periplasmic binding protein-like II"/>
    <property type="match status" value="1"/>
</dbReference>
<evidence type="ECO:0008006" key="3">
    <source>
        <dbReference type="Google" id="ProtNLM"/>
    </source>
</evidence>
<name>A0A6B3NDR0_9CYAN</name>
<proteinExistence type="predicted"/>
<keyword evidence="1" id="KW-0472">Membrane</keyword>
<dbReference type="EMBL" id="JAAHFQ010000257">
    <property type="protein sequence ID" value="NER28752.1"/>
    <property type="molecule type" value="Genomic_DNA"/>
</dbReference>
<dbReference type="Gene3D" id="3.40.190.10">
    <property type="entry name" value="Periplasmic binding protein-like II"/>
    <property type="match status" value="1"/>
</dbReference>
<dbReference type="PANTHER" id="PTHR30570">
    <property type="entry name" value="PERIPLASMIC PHOSPHATE BINDING COMPONENT OF PHOSPHATE ABC TRANSPORTER"/>
    <property type="match status" value="1"/>
</dbReference>
<organism evidence="2">
    <name type="scientific">Symploca sp. SIO1C4</name>
    <dbReference type="NCBI Taxonomy" id="2607765"/>
    <lineage>
        <taxon>Bacteria</taxon>
        <taxon>Bacillati</taxon>
        <taxon>Cyanobacteriota</taxon>
        <taxon>Cyanophyceae</taxon>
        <taxon>Coleofasciculales</taxon>
        <taxon>Coleofasciculaceae</taxon>
        <taxon>Symploca</taxon>
    </lineage>
</organism>
<dbReference type="PANTHER" id="PTHR30570:SF1">
    <property type="entry name" value="PHOSPHATE-BINDING PROTEIN PSTS"/>
    <property type="match status" value="1"/>
</dbReference>
<protein>
    <recommendedName>
        <fullName evidence="3">Phosphate ABC transporter substrate-binding protein</fullName>
    </recommendedName>
</protein>
<accession>A0A6B3NDR0</accession>
<gene>
    <name evidence="2" type="ORF">F6J89_14225</name>
</gene>